<protein>
    <submittedName>
        <fullName evidence="2">Uncharacterized protein</fullName>
    </submittedName>
</protein>
<evidence type="ECO:0000313" key="2">
    <source>
        <dbReference type="EMBL" id="GAH57119.1"/>
    </source>
</evidence>
<dbReference type="InterPro" id="IPR035437">
    <property type="entry name" value="SNase_OB-fold_sf"/>
</dbReference>
<sequence>MFYSFLAGGSVAGIYFGAPAIADTIGIATGIVRGVGIVASLSMVIFYVIAGFALYDSYKNYEILIADHLTIPFNPFPDIIDEDGAGIIKLITDRPGAEISIWQDGEWKSTLVKTPQTLLLSPIEYKFRFYLMDFKLDEWEGEETFTIVKESVLEPEVIQLTKVVPVRPPLPESLTATVVGHIDGDTIRVRIAEPPVGIPDVFDVRFLGINTPEGPRYVYSCTELDEPFLVRRLLTPGEECLSEETWHVGNYLYEIVNS</sequence>
<dbReference type="EMBL" id="BARU01018491">
    <property type="protein sequence ID" value="GAH57119.1"/>
    <property type="molecule type" value="Genomic_DNA"/>
</dbReference>
<keyword evidence="1" id="KW-0812">Transmembrane</keyword>
<comment type="caution">
    <text evidence="2">The sequence shown here is derived from an EMBL/GenBank/DDBJ whole genome shotgun (WGS) entry which is preliminary data.</text>
</comment>
<dbReference type="SUPFAM" id="SSF50199">
    <property type="entry name" value="Staphylococcal nuclease"/>
    <property type="match status" value="1"/>
</dbReference>
<evidence type="ECO:0000256" key="1">
    <source>
        <dbReference type="SAM" id="Phobius"/>
    </source>
</evidence>
<gene>
    <name evidence="2" type="ORF">S03H2_30564</name>
</gene>
<feature type="non-terminal residue" evidence="2">
    <location>
        <position position="258"/>
    </location>
</feature>
<feature type="transmembrane region" description="Helical" evidence="1">
    <location>
        <begin position="32"/>
        <end position="55"/>
    </location>
</feature>
<keyword evidence="1" id="KW-0472">Membrane</keyword>
<dbReference type="Gene3D" id="2.40.50.90">
    <property type="match status" value="1"/>
</dbReference>
<accession>X1HTG5</accession>
<reference evidence="2" key="1">
    <citation type="journal article" date="2014" name="Front. Microbiol.">
        <title>High frequency of phylogenetically diverse reductive dehalogenase-homologous genes in deep subseafloor sedimentary metagenomes.</title>
        <authorList>
            <person name="Kawai M."/>
            <person name="Futagami T."/>
            <person name="Toyoda A."/>
            <person name="Takaki Y."/>
            <person name="Nishi S."/>
            <person name="Hori S."/>
            <person name="Arai W."/>
            <person name="Tsubouchi T."/>
            <person name="Morono Y."/>
            <person name="Uchiyama I."/>
            <person name="Ito T."/>
            <person name="Fujiyama A."/>
            <person name="Inagaki F."/>
            <person name="Takami H."/>
        </authorList>
    </citation>
    <scope>NUCLEOTIDE SEQUENCE</scope>
    <source>
        <strain evidence="2">Expedition CK06-06</strain>
    </source>
</reference>
<dbReference type="AlphaFoldDB" id="X1HTG5"/>
<organism evidence="2">
    <name type="scientific">marine sediment metagenome</name>
    <dbReference type="NCBI Taxonomy" id="412755"/>
    <lineage>
        <taxon>unclassified sequences</taxon>
        <taxon>metagenomes</taxon>
        <taxon>ecological metagenomes</taxon>
    </lineage>
</organism>
<proteinExistence type="predicted"/>
<name>X1HTG5_9ZZZZ</name>
<keyword evidence="1" id="KW-1133">Transmembrane helix</keyword>